<evidence type="ECO:0000313" key="1">
    <source>
        <dbReference type="EMBL" id="EGV09315.1"/>
    </source>
</evidence>
<accession>F9P6J8</accession>
<dbReference type="Proteomes" id="UP000003287">
    <property type="component" value="Unassembled WGS sequence"/>
</dbReference>
<organism evidence="1 2">
    <name type="scientific">Streptococcus constellatus subsp. pharyngis SK1060 = CCUG 46377</name>
    <dbReference type="NCBI Taxonomy" id="1035184"/>
    <lineage>
        <taxon>Bacteria</taxon>
        <taxon>Bacillati</taxon>
        <taxon>Bacillota</taxon>
        <taxon>Bacilli</taxon>
        <taxon>Lactobacillales</taxon>
        <taxon>Streptococcaceae</taxon>
        <taxon>Streptococcus</taxon>
        <taxon>Streptococcus anginosus group</taxon>
    </lineage>
</organism>
<dbReference type="EMBL" id="AFUP01000003">
    <property type="protein sequence ID" value="EGV09315.1"/>
    <property type="molecule type" value="Genomic_DNA"/>
</dbReference>
<reference evidence="1 2" key="1">
    <citation type="submission" date="2011-06" db="EMBL/GenBank/DDBJ databases">
        <authorList>
            <person name="Harkins D.M."/>
            <person name="Madupu R."/>
            <person name="Durkin A.S."/>
            <person name="Torralba M."/>
            <person name="Methe B."/>
            <person name="Sutton G.G."/>
            <person name="Nelson K.E."/>
        </authorList>
    </citation>
    <scope>NUCLEOTIDE SEQUENCE [LARGE SCALE GENOMIC DNA]</scope>
    <source>
        <strain evidence="1 2">SK1060</strain>
    </source>
</reference>
<sequence>MKQNFSECKKFIILIQIGFASYAIPIASQNVNKKNSQKAEFHQTYYVFQKLINEEAYLTIFQRQI</sequence>
<gene>
    <name evidence="1" type="ORF">HMPREF1042_1098</name>
</gene>
<proteinExistence type="predicted"/>
<protein>
    <submittedName>
        <fullName evidence="1">Conserved domain protein</fullName>
    </submittedName>
</protein>
<evidence type="ECO:0000313" key="2">
    <source>
        <dbReference type="Proteomes" id="UP000003287"/>
    </source>
</evidence>
<dbReference type="AlphaFoldDB" id="F9P6J8"/>
<name>F9P6J8_STRCV</name>